<dbReference type="GO" id="GO:0000155">
    <property type="term" value="F:phosphorelay sensor kinase activity"/>
    <property type="evidence" value="ECO:0007669"/>
    <property type="project" value="InterPro"/>
</dbReference>
<dbReference type="InterPro" id="IPR005467">
    <property type="entry name" value="His_kinase_dom"/>
</dbReference>
<organism evidence="5 6">
    <name type="scientific">Haloferula luteola</name>
    <dbReference type="NCBI Taxonomy" id="595692"/>
    <lineage>
        <taxon>Bacteria</taxon>
        <taxon>Pseudomonadati</taxon>
        <taxon>Verrucomicrobiota</taxon>
        <taxon>Verrucomicrobiia</taxon>
        <taxon>Verrucomicrobiales</taxon>
        <taxon>Verrucomicrobiaceae</taxon>
        <taxon>Haloferula</taxon>
    </lineage>
</organism>
<dbReference type="Proteomes" id="UP000557717">
    <property type="component" value="Unassembled WGS sequence"/>
</dbReference>
<dbReference type="InterPro" id="IPR029016">
    <property type="entry name" value="GAF-like_dom_sf"/>
</dbReference>
<keyword evidence="3" id="KW-0597">Phosphoprotein</keyword>
<dbReference type="PANTHER" id="PTHR43102">
    <property type="entry name" value="SLR1143 PROTEIN"/>
    <property type="match status" value="1"/>
</dbReference>
<dbReference type="SUPFAM" id="SSF55781">
    <property type="entry name" value="GAF domain-like"/>
    <property type="match status" value="1"/>
</dbReference>
<dbReference type="InterPro" id="IPR003018">
    <property type="entry name" value="GAF"/>
</dbReference>
<dbReference type="Gene3D" id="3.30.565.10">
    <property type="entry name" value="Histidine kinase-like ATPase, C-terminal domain"/>
    <property type="match status" value="1"/>
</dbReference>
<gene>
    <name evidence="5" type="ORF">HNR46_002758</name>
</gene>
<evidence type="ECO:0000313" key="5">
    <source>
        <dbReference type="EMBL" id="MBB5352512.1"/>
    </source>
</evidence>
<dbReference type="EMBL" id="JACHFD010000013">
    <property type="protein sequence ID" value="MBB5352512.1"/>
    <property type="molecule type" value="Genomic_DNA"/>
</dbReference>
<dbReference type="InterPro" id="IPR036890">
    <property type="entry name" value="HATPase_C_sf"/>
</dbReference>
<dbReference type="InterPro" id="IPR036097">
    <property type="entry name" value="HisK_dim/P_sf"/>
</dbReference>
<reference evidence="5 6" key="1">
    <citation type="submission" date="2020-08" db="EMBL/GenBank/DDBJ databases">
        <title>Genomic Encyclopedia of Type Strains, Phase IV (KMG-IV): sequencing the most valuable type-strain genomes for metagenomic binning, comparative biology and taxonomic classification.</title>
        <authorList>
            <person name="Goeker M."/>
        </authorList>
    </citation>
    <scope>NUCLEOTIDE SEQUENCE [LARGE SCALE GENOMIC DNA]</scope>
    <source>
        <strain evidence="5 6">YC6886</strain>
    </source>
</reference>
<dbReference type="InterPro" id="IPR003661">
    <property type="entry name" value="HisK_dim/P_dom"/>
</dbReference>
<dbReference type="Pfam" id="PF01590">
    <property type="entry name" value="GAF"/>
    <property type="match status" value="1"/>
</dbReference>
<dbReference type="SMART" id="SM00065">
    <property type="entry name" value="GAF"/>
    <property type="match status" value="1"/>
</dbReference>
<dbReference type="CDD" id="cd00082">
    <property type="entry name" value="HisKA"/>
    <property type="match status" value="1"/>
</dbReference>
<dbReference type="AlphaFoldDB" id="A0A840V3F4"/>
<feature type="domain" description="Histidine kinase" evidence="4">
    <location>
        <begin position="177"/>
        <end position="388"/>
    </location>
</feature>
<dbReference type="SUPFAM" id="SSF47384">
    <property type="entry name" value="Homodimeric domain of signal transducing histidine kinase"/>
    <property type="match status" value="1"/>
</dbReference>
<evidence type="ECO:0000256" key="3">
    <source>
        <dbReference type="ARBA" id="ARBA00022553"/>
    </source>
</evidence>
<dbReference type="Gene3D" id="3.30.450.40">
    <property type="match status" value="1"/>
</dbReference>
<dbReference type="PROSITE" id="PS50109">
    <property type="entry name" value="HIS_KIN"/>
    <property type="match status" value="1"/>
</dbReference>
<proteinExistence type="predicted"/>
<evidence type="ECO:0000256" key="2">
    <source>
        <dbReference type="ARBA" id="ARBA00012438"/>
    </source>
</evidence>
<dbReference type="PANTHER" id="PTHR43102:SF2">
    <property type="entry name" value="GAF DOMAIN-CONTAINING PROTEIN"/>
    <property type="match status" value="1"/>
</dbReference>
<dbReference type="Pfam" id="PF02518">
    <property type="entry name" value="HATPase_c"/>
    <property type="match status" value="1"/>
</dbReference>
<evidence type="ECO:0000313" key="6">
    <source>
        <dbReference type="Proteomes" id="UP000557717"/>
    </source>
</evidence>
<dbReference type="RefSeq" id="WP_184019608.1">
    <property type="nucleotide sequence ID" value="NZ_JACHFD010000013.1"/>
</dbReference>
<dbReference type="SUPFAM" id="SSF55874">
    <property type="entry name" value="ATPase domain of HSP90 chaperone/DNA topoisomerase II/histidine kinase"/>
    <property type="match status" value="1"/>
</dbReference>
<keyword evidence="6" id="KW-1185">Reference proteome</keyword>
<comment type="caution">
    <text evidence="5">The sequence shown here is derived from an EMBL/GenBank/DDBJ whole genome shotgun (WGS) entry which is preliminary data.</text>
</comment>
<dbReference type="EC" id="2.7.13.3" evidence="2"/>
<accession>A0A840V3F4</accession>
<evidence type="ECO:0000259" key="4">
    <source>
        <dbReference type="PROSITE" id="PS50109"/>
    </source>
</evidence>
<sequence>MRDSTDPLLDPERLESLRKTGLVGQGGFNEYDRLTELASSVLKVPVCLVSLVDDEKQVFPGACGLPAPMDQERKTPLSHSFCQLAVRTRRPLIIRDASRDARVAGNPAILDLGVMAYLGFPIIGRDFQALGAFCVIDSQPRAWTAGEIRQVRDFTAVVADLIDHRLERERFRTDLDLIIHDLKNPLSGVAMGVSILESRLEGMPEDLVPLVEAMADSSRRASELLGKIARSDRREKESCFDLMVRIEEVVDRHRAIADEKGLELQVEAVNGRQSVAVASWAVVRVVENLLTNAVKFSPRGGVIRVSVERTHDGSHLEISDQGPGFSEADRAKLYRRYARLSAEPTAGEESTGLGLSIVKSLMDQVGGTIELVSEPGEGARFRLVFPKA</sequence>
<dbReference type="SMART" id="SM00387">
    <property type="entry name" value="HATPase_c"/>
    <property type="match status" value="1"/>
</dbReference>
<name>A0A840V3F4_9BACT</name>
<comment type="catalytic activity">
    <reaction evidence="1">
        <text>ATP + protein L-histidine = ADP + protein N-phospho-L-histidine.</text>
        <dbReference type="EC" id="2.7.13.3"/>
    </reaction>
</comment>
<evidence type="ECO:0000256" key="1">
    <source>
        <dbReference type="ARBA" id="ARBA00000085"/>
    </source>
</evidence>
<dbReference type="InterPro" id="IPR004358">
    <property type="entry name" value="Sig_transdc_His_kin-like_C"/>
</dbReference>
<dbReference type="PRINTS" id="PR00344">
    <property type="entry name" value="BCTRLSENSOR"/>
</dbReference>
<protein>
    <recommendedName>
        <fullName evidence="2">histidine kinase</fullName>
        <ecNumber evidence="2">2.7.13.3</ecNumber>
    </recommendedName>
</protein>
<dbReference type="InterPro" id="IPR003594">
    <property type="entry name" value="HATPase_dom"/>
</dbReference>